<reference evidence="3" key="1">
    <citation type="submission" date="2024-06" db="EMBL/GenBank/DDBJ databases">
        <title>Draft Genome Sequences of Epichloe bromicola Strains Isolated from Elymus ciliaris.</title>
        <authorList>
            <consortium name="Epichloe bromicola genome sequencing consortium"/>
            <person name="Miura A."/>
            <person name="Imano S."/>
            <person name="Ashida A."/>
            <person name="Sato I."/>
            <person name="Chiba S."/>
            <person name="Tanaka A."/>
            <person name="Camagna M."/>
            <person name="Takemoto D."/>
        </authorList>
    </citation>
    <scope>NUCLEOTIDE SEQUENCE [LARGE SCALE GENOMIC DNA]</scope>
    <source>
        <strain evidence="3">DP</strain>
    </source>
</reference>
<feature type="region of interest" description="Disordered" evidence="1">
    <location>
        <begin position="79"/>
        <end position="111"/>
    </location>
</feature>
<accession>A0ABQ0CV94</accession>
<keyword evidence="3" id="KW-1185">Reference proteome</keyword>
<sequence>MSSPSPTYEQEQFCDGLELILDYLNAGNTYYELLHVKNRANLWCKEYFSSSIFTAGHPDELLRIYPSIFDLGIPSWKRLNPKEPQDKDKDVDMDKNSTDDQDEGDDVPMKFPGYSEPTLLDDTEAFSAADMLEAQQADRMEDDEDDDYAGLREPLRVRHVNRSPLISHVPEIMIHLALVDPDKGMESSVFENMMPGLTNKDSTMENSPPPPQPPQPPSPSMAMVDGEILSGHCSGDSSKTQSFDAMEASPVLKTSEDNEDVDMTGKTQKSGEMQGVVGEEEAAETKSEWSFQRDGTLIIWRLYGRTQL</sequence>
<gene>
    <name evidence="2" type="primary">g5626</name>
    <name evidence="2" type="ORF">EsDP_00005626</name>
</gene>
<dbReference type="EMBL" id="BAAFGZ010000271">
    <property type="protein sequence ID" value="GAB0137357.1"/>
    <property type="molecule type" value="Genomic_DNA"/>
</dbReference>
<name>A0ABQ0CV94_9HYPO</name>
<evidence type="ECO:0000313" key="2">
    <source>
        <dbReference type="EMBL" id="GAB0137357.1"/>
    </source>
</evidence>
<evidence type="ECO:0000256" key="1">
    <source>
        <dbReference type="SAM" id="MobiDB-lite"/>
    </source>
</evidence>
<dbReference type="Proteomes" id="UP001562357">
    <property type="component" value="Unassembled WGS sequence"/>
</dbReference>
<comment type="caution">
    <text evidence="2">The sequence shown here is derived from an EMBL/GenBank/DDBJ whole genome shotgun (WGS) entry which is preliminary data.</text>
</comment>
<feature type="region of interest" description="Disordered" evidence="1">
    <location>
        <begin position="193"/>
        <end position="289"/>
    </location>
</feature>
<organism evidence="2 3">
    <name type="scientific">Epichloe bromicola</name>
    <dbReference type="NCBI Taxonomy" id="79588"/>
    <lineage>
        <taxon>Eukaryota</taxon>
        <taxon>Fungi</taxon>
        <taxon>Dikarya</taxon>
        <taxon>Ascomycota</taxon>
        <taxon>Pezizomycotina</taxon>
        <taxon>Sordariomycetes</taxon>
        <taxon>Hypocreomycetidae</taxon>
        <taxon>Hypocreales</taxon>
        <taxon>Clavicipitaceae</taxon>
        <taxon>Epichloe</taxon>
    </lineage>
</organism>
<feature type="compositionally biased region" description="Pro residues" evidence="1">
    <location>
        <begin position="207"/>
        <end position="219"/>
    </location>
</feature>
<protein>
    <submittedName>
        <fullName evidence="2">Ribosomal RNA assembly protein krr1</fullName>
    </submittedName>
</protein>
<proteinExistence type="predicted"/>
<evidence type="ECO:0000313" key="3">
    <source>
        <dbReference type="Proteomes" id="UP001562357"/>
    </source>
</evidence>
<feature type="compositionally biased region" description="Basic and acidic residues" evidence="1">
    <location>
        <begin position="80"/>
        <end position="98"/>
    </location>
</feature>